<evidence type="ECO:0000313" key="1">
    <source>
        <dbReference type="EMBL" id="KKK65429.1"/>
    </source>
</evidence>
<sequence>ITTALVGKGLAKKDIKPSDVTAKAKEILAGPKGENMRKRARKIVKERAESAQELLADL</sequence>
<dbReference type="EMBL" id="LAZR01060560">
    <property type="protein sequence ID" value="KKK65429.1"/>
    <property type="molecule type" value="Genomic_DNA"/>
</dbReference>
<organism evidence="1">
    <name type="scientific">marine sediment metagenome</name>
    <dbReference type="NCBI Taxonomy" id="412755"/>
    <lineage>
        <taxon>unclassified sequences</taxon>
        <taxon>metagenomes</taxon>
        <taxon>ecological metagenomes</taxon>
    </lineage>
</organism>
<dbReference type="AlphaFoldDB" id="A0A0F8ZG77"/>
<name>A0A0F8ZG77_9ZZZZ</name>
<reference evidence="1" key="1">
    <citation type="journal article" date="2015" name="Nature">
        <title>Complex archaea that bridge the gap between prokaryotes and eukaryotes.</title>
        <authorList>
            <person name="Spang A."/>
            <person name="Saw J.H."/>
            <person name="Jorgensen S.L."/>
            <person name="Zaremba-Niedzwiedzka K."/>
            <person name="Martijn J."/>
            <person name="Lind A.E."/>
            <person name="van Eijk R."/>
            <person name="Schleper C."/>
            <person name="Guy L."/>
            <person name="Ettema T.J."/>
        </authorList>
    </citation>
    <scope>NUCLEOTIDE SEQUENCE</scope>
</reference>
<protein>
    <submittedName>
        <fullName evidence="1">Uncharacterized protein</fullName>
    </submittedName>
</protein>
<feature type="non-terminal residue" evidence="1">
    <location>
        <position position="1"/>
    </location>
</feature>
<proteinExistence type="predicted"/>
<accession>A0A0F8ZG77</accession>
<gene>
    <name evidence="1" type="ORF">LCGC14_2974260</name>
</gene>
<comment type="caution">
    <text evidence="1">The sequence shown here is derived from an EMBL/GenBank/DDBJ whole genome shotgun (WGS) entry which is preliminary data.</text>
</comment>